<gene>
    <name evidence="3" type="ORF">L798_15292</name>
</gene>
<dbReference type="Proteomes" id="UP000027135">
    <property type="component" value="Unassembled WGS sequence"/>
</dbReference>
<dbReference type="GO" id="GO:0032588">
    <property type="term" value="C:trans-Golgi network membrane"/>
    <property type="evidence" value="ECO:0007669"/>
    <property type="project" value="InterPro"/>
</dbReference>
<dbReference type="STRING" id="136037.A0A067QMS4"/>
<dbReference type="EMBL" id="KK853153">
    <property type="protein sequence ID" value="KDR10583.1"/>
    <property type="molecule type" value="Genomic_DNA"/>
</dbReference>
<protein>
    <submittedName>
        <fullName evidence="3">Aftiphilin</fullName>
    </submittedName>
</protein>
<dbReference type="InterPro" id="IPR029205">
    <property type="entry name" value="Clathrin-bd"/>
</dbReference>
<evidence type="ECO:0000259" key="2">
    <source>
        <dbReference type="Pfam" id="PF15045"/>
    </source>
</evidence>
<dbReference type="AlphaFoldDB" id="A0A067QMS4"/>
<dbReference type="GO" id="GO:0030121">
    <property type="term" value="C:AP-1 adaptor complex"/>
    <property type="evidence" value="ECO:0007669"/>
    <property type="project" value="TreeGrafter"/>
</dbReference>
<keyword evidence="4" id="KW-1185">Reference proteome</keyword>
<dbReference type="InterPro" id="IPR046359">
    <property type="entry name" value="Aftin-like"/>
</dbReference>
<sequence>MFNVIPPMVPSSPPPMDDAMEEDEDDEFGDFAAANDLYSTTDAPQTPVKSPTVKSTFFDERVKDDAVCCEETGHLRNLELDVDGGRGQNSITSGPTDSGHCDAAPCLVGSELSGDQEQSGGSMGAFDKEESNIAFGSTDCEVTEAFQTDCKLSDISVCVAQEISDVEDIESEEFAVFDSPLMCGPTDNWAAATHSVPDVIDKDDDFDDFETADSHCAPMTCVGLDDGKLTEKLQMLISVLFPLTSDIGFIDVDVPSLAERLAAVWVKLQDMESSHALSYQWSGSAANKGLLVALGIDSRNILFGPRWNTSVPRFAANLGFSPLEPVQASHRSPTPMEPSGELPSEEAVVPAAQFDWINSGLVNPLDSPEASTSNLQILASSYSAPVPMLSPESVRVLDGLPDLSFMQAKLLMFPVRGTSP</sequence>
<feature type="region of interest" description="Disordered" evidence="1">
    <location>
        <begin position="1"/>
        <end position="24"/>
    </location>
</feature>
<feature type="domain" description="Aftiphilin clathrin-binding box" evidence="2">
    <location>
        <begin position="263"/>
        <end position="332"/>
    </location>
</feature>
<feature type="region of interest" description="Disordered" evidence="1">
    <location>
        <begin position="325"/>
        <end position="344"/>
    </location>
</feature>
<dbReference type="PANTHER" id="PTHR16156">
    <property type="entry name" value="AFTIPHILIN A-RELATED"/>
    <property type="match status" value="1"/>
</dbReference>
<organism evidence="3 4">
    <name type="scientific">Zootermopsis nevadensis</name>
    <name type="common">Dampwood termite</name>
    <dbReference type="NCBI Taxonomy" id="136037"/>
    <lineage>
        <taxon>Eukaryota</taxon>
        <taxon>Metazoa</taxon>
        <taxon>Ecdysozoa</taxon>
        <taxon>Arthropoda</taxon>
        <taxon>Hexapoda</taxon>
        <taxon>Insecta</taxon>
        <taxon>Pterygota</taxon>
        <taxon>Neoptera</taxon>
        <taxon>Polyneoptera</taxon>
        <taxon>Dictyoptera</taxon>
        <taxon>Blattodea</taxon>
        <taxon>Blattoidea</taxon>
        <taxon>Termitoidae</taxon>
        <taxon>Termopsidae</taxon>
        <taxon>Zootermopsis</taxon>
    </lineage>
</organism>
<evidence type="ECO:0000256" key="1">
    <source>
        <dbReference type="SAM" id="MobiDB-lite"/>
    </source>
</evidence>
<evidence type="ECO:0000313" key="3">
    <source>
        <dbReference type="EMBL" id="KDR10583.1"/>
    </source>
</evidence>
<dbReference type="Pfam" id="PF15045">
    <property type="entry name" value="Clathrin_bdg"/>
    <property type="match status" value="1"/>
</dbReference>
<dbReference type="InParanoid" id="A0A067QMS4"/>
<accession>A0A067QMS4</accession>
<feature type="compositionally biased region" description="Pro residues" evidence="1">
    <location>
        <begin position="7"/>
        <end position="16"/>
    </location>
</feature>
<proteinExistence type="predicted"/>
<evidence type="ECO:0000313" key="4">
    <source>
        <dbReference type="Proteomes" id="UP000027135"/>
    </source>
</evidence>
<dbReference type="PANTHER" id="PTHR16156:SF10">
    <property type="entry name" value="AFTIPHILIN-RELATED"/>
    <property type="match status" value="1"/>
</dbReference>
<reference evidence="3 4" key="1">
    <citation type="journal article" date="2014" name="Nat. Commun.">
        <title>Molecular traces of alternative social organization in a termite genome.</title>
        <authorList>
            <person name="Terrapon N."/>
            <person name="Li C."/>
            <person name="Robertson H.M."/>
            <person name="Ji L."/>
            <person name="Meng X."/>
            <person name="Booth W."/>
            <person name="Chen Z."/>
            <person name="Childers C.P."/>
            <person name="Glastad K.M."/>
            <person name="Gokhale K."/>
            <person name="Gowin J."/>
            <person name="Gronenberg W."/>
            <person name="Hermansen R.A."/>
            <person name="Hu H."/>
            <person name="Hunt B.G."/>
            <person name="Huylmans A.K."/>
            <person name="Khalil S.M."/>
            <person name="Mitchell R.D."/>
            <person name="Munoz-Torres M.C."/>
            <person name="Mustard J.A."/>
            <person name="Pan H."/>
            <person name="Reese J.T."/>
            <person name="Scharf M.E."/>
            <person name="Sun F."/>
            <person name="Vogel H."/>
            <person name="Xiao J."/>
            <person name="Yang W."/>
            <person name="Yang Z."/>
            <person name="Yang Z."/>
            <person name="Zhou J."/>
            <person name="Zhu J."/>
            <person name="Brent C.S."/>
            <person name="Elsik C.G."/>
            <person name="Goodisman M.A."/>
            <person name="Liberles D.A."/>
            <person name="Roe R.M."/>
            <person name="Vargo E.L."/>
            <person name="Vilcinskas A."/>
            <person name="Wang J."/>
            <person name="Bornberg-Bauer E."/>
            <person name="Korb J."/>
            <person name="Zhang G."/>
            <person name="Liebig J."/>
        </authorList>
    </citation>
    <scope>NUCLEOTIDE SEQUENCE [LARGE SCALE GENOMIC DNA]</scope>
    <source>
        <tissue evidence="3">Whole organism</tissue>
    </source>
</reference>
<dbReference type="GO" id="GO:0030276">
    <property type="term" value="F:clathrin binding"/>
    <property type="evidence" value="ECO:0007669"/>
    <property type="project" value="InterPro"/>
</dbReference>
<name>A0A067QMS4_ZOONE</name>
<dbReference type="eggNOG" id="ENOG502QPXF">
    <property type="taxonomic scope" value="Eukaryota"/>
</dbReference>